<keyword evidence="2" id="KW-1185">Reference proteome</keyword>
<evidence type="ECO:0000313" key="1">
    <source>
        <dbReference type="EMBL" id="SZX69113.1"/>
    </source>
</evidence>
<protein>
    <submittedName>
        <fullName evidence="1">Uncharacterized protein</fullName>
    </submittedName>
</protein>
<accession>A0A383VW73</accession>
<sequence length="186" mass="18710">MSGDAAVFDVLPYCCQQLGLQGLACLAGSSRQLRTISLGLLPKDGSMLLDALEAAAAAAAAAAATPPTQAAAGPAAAGETPHAALASASRADHVLQQRLQAVTCLLSHTTTAAAAAADGVAERALQIPAVPLHWAQQLLAAGMTVSYAQLLHAAHSMVAGVEVWVQAQQEPGLQSDIPQAAVDLLP</sequence>
<organism evidence="1 2">
    <name type="scientific">Tetradesmus obliquus</name>
    <name type="common">Green alga</name>
    <name type="synonym">Acutodesmus obliquus</name>
    <dbReference type="NCBI Taxonomy" id="3088"/>
    <lineage>
        <taxon>Eukaryota</taxon>
        <taxon>Viridiplantae</taxon>
        <taxon>Chlorophyta</taxon>
        <taxon>core chlorophytes</taxon>
        <taxon>Chlorophyceae</taxon>
        <taxon>CS clade</taxon>
        <taxon>Sphaeropleales</taxon>
        <taxon>Scenedesmaceae</taxon>
        <taxon>Tetradesmus</taxon>
    </lineage>
</organism>
<dbReference type="AlphaFoldDB" id="A0A383VW73"/>
<dbReference type="EMBL" id="FNXT01000905">
    <property type="protein sequence ID" value="SZX69113.1"/>
    <property type="molecule type" value="Genomic_DNA"/>
</dbReference>
<gene>
    <name evidence="1" type="ORF">BQ4739_LOCUS9414</name>
</gene>
<reference evidence="1 2" key="1">
    <citation type="submission" date="2016-10" db="EMBL/GenBank/DDBJ databases">
        <authorList>
            <person name="Cai Z."/>
        </authorList>
    </citation>
    <scope>NUCLEOTIDE SEQUENCE [LARGE SCALE GENOMIC DNA]</scope>
</reference>
<proteinExistence type="predicted"/>
<dbReference type="Proteomes" id="UP000256970">
    <property type="component" value="Unassembled WGS sequence"/>
</dbReference>
<name>A0A383VW73_TETOB</name>
<evidence type="ECO:0000313" key="2">
    <source>
        <dbReference type="Proteomes" id="UP000256970"/>
    </source>
</evidence>